<dbReference type="InterPro" id="IPR045179">
    <property type="entry name" value="YgfZ/GcvT"/>
</dbReference>
<evidence type="ECO:0000256" key="3">
    <source>
        <dbReference type="ARBA" id="ARBA00023128"/>
    </source>
</evidence>
<evidence type="ECO:0000259" key="4">
    <source>
        <dbReference type="Pfam" id="PF25455"/>
    </source>
</evidence>
<dbReference type="Gene3D" id="3.30.1360.120">
    <property type="entry name" value="Probable tRNA modification gtpase trme, domain 1"/>
    <property type="match status" value="1"/>
</dbReference>
<protein>
    <recommendedName>
        <fullName evidence="4">CAF17 C-terminal domain-containing protein</fullName>
    </recommendedName>
</protein>
<dbReference type="InterPro" id="IPR017703">
    <property type="entry name" value="YgfZ/GCV_T_CS"/>
</dbReference>
<accession>A0A4U5LTC0</accession>
<dbReference type="EMBL" id="AZBU02000012">
    <property type="protein sequence ID" value="TKR59308.1"/>
    <property type="molecule type" value="Genomic_DNA"/>
</dbReference>
<dbReference type="Gene3D" id="2.40.30.160">
    <property type="match status" value="1"/>
</dbReference>
<proteinExistence type="predicted"/>
<evidence type="ECO:0000256" key="2">
    <source>
        <dbReference type="ARBA" id="ARBA00022946"/>
    </source>
</evidence>
<dbReference type="InterPro" id="IPR027266">
    <property type="entry name" value="TrmE/GcvT-like"/>
</dbReference>
<name>A0A4U5LTC0_STECR</name>
<feature type="domain" description="CAF17 C-terminal" evidence="4">
    <location>
        <begin position="201"/>
        <end position="270"/>
    </location>
</feature>
<dbReference type="Proteomes" id="UP000298663">
    <property type="component" value="Unassembled WGS sequence"/>
</dbReference>
<keyword evidence="6" id="KW-1185">Reference proteome</keyword>
<dbReference type="STRING" id="34508.A0A4U5LTC0"/>
<dbReference type="AlphaFoldDB" id="A0A4U5LTC0"/>
<evidence type="ECO:0000256" key="1">
    <source>
        <dbReference type="ARBA" id="ARBA00004173"/>
    </source>
</evidence>
<comment type="caution">
    <text evidence="5">The sequence shown here is derived from an EMBL/GenBank/DDBJ whole genome shotgun (WGS) entry which is preliminary data.</text>
</comment>
<dbReference type="GO" id="GO:0005759">
    <property type="term" value="C:mitochondrial matrix"/>
    <property type="evidence" value="ECO:0007669"/>
    <property type="project" value="TreeGrafter"/>
</dbReference>
<sequence>MLKNVFRLNSRRLLRLSGPDTENFLQGIISKDIRTCEPNNAVYSFLFSNKGRIQHDLFIYKEPSCSFLIECDAESIPKLKKTFLFYRLRKKVQIDEIDDKIYFSTPSIDSPSKSLLTVEDPRVPGFGFRSIVPAEADLVPSHEDGYLKRRLEWGLAEGSSECGDQLPFNMNGDLVNAVSLDKGCYVGQELTARTFHTGIIRRRVLPFKANENVPEEGPKEILDTEGVRRGKVIATHENLGLALCSLDNVDSKLFIDNAEIKLSVPSWWPQNRR</sequence>
<dbReference type="InterPro" id="IPR057460">
    <property type="entry name" value="CAF17_C"/>
</dbReference>
<evidence type="ECO:0000313" key="5">
    <source>
        <dbReference type="EMBL" id="TKR59308.1"/>
    </source>
</evidence>
<dbReference type="SUPFAM" id="SSF103025">
    <property type="entry name" value="Folate-binding domain"/>
    <property type="match status" value="1"/>
</dbReference>
<comment type="subcellular location">
    <subcellularLocation>
        <location evidence="1">Mitochondrion</location>
    </subcellularLocation>
</comment>
<evidence type="ECO:0000313" key="6">
    <source>
        <dbReference type="Proteomes" id="UP000298663"/>
    </source>
</evidence>
<dbReference type="PANTHER" id="PTHR22602:SF0">
    <property type="entry name" value="TRANSFERASE CAF17, MITOCHONDRIAL-RELATED"/>
    <property type="match status" value="1"/>
</dbReference>
<organism evidence="5 6">
    <name type="scientific">Steinernema carpocapsae</name>
    <name type="common">Entomopathogenic nematode</name>
    <dbReference type="NCBI Taxonomy" id="34508"/>
    <lineage>
        <taxon>Eukaryota</taxon>
        <taxon>Metazoa</taxon>
        <taxon>Ecdysozoa</taxon>
        <taxon>Nematoda</taxon>
        <taxon>Chromadorea</taxon>
        <taxon>Rhabditida</taxon>
        <taxon>Tylenchina</taxon>
        <taxon>Panagrolaimomorpha</taxon>
        <taxon>Strongyloidoidea</taxon>
        <taxon>Steinernematidae</taxon>
        <taxon>Steinernema</taxon>
    </lineage>
</organism>
<dbReference type="Pfam" id="PF25455">
    <property type="entry name" value="Beta-barrel_CAF17_C"/>
    <property type="match status" value="1"/>
</dbReference>
<reference evidence="5 6" key="1">
    <citation type="journal article" date="2015" name="Genome Biol.">
        <title>Comparative genomics of Steinernema reveals deeply conserved gene regulatory networks.</title>
        <authorList>
            <person name="Dillman A.R."/>
            <person name="Macchietto M."/>
            <person name="Porter C.F."/>
            <person name="Rogers A."/>
            <person name="Williams B."/>
            <person name="Antoshechkin I."/>
            <person name="Lee M.M."/>
            <person name="Goodwin Z."/>
            <person name="Lu X."/>
            <person name="Lewis E.E."/>
            <person name="Goodrich-Blair H."/>
            <person name="Stock S.P."/>
            <person name="Adams B.J."/>
            <person name="Sternberg P.W."/>
            <person name="Mortazavi A."/>
        </authorList>
    </citation>
    <scope>NUCLEOTIDE SEQUENCE [LARGE SCALE GENOMIC DNA]</scope>
    <source>
        <strain evidence="5 6">ALL</strain>
    </source>
</reference>
<dbReference type="GO" id="GO:0016226">
    <property type="term" value="P:iron-sulfur cluster assembly"/>
    <property type="evidence" value="ECO:0007669"/>
    <property type="project" value="TreeGrafter"/>
</dbReference>
<keyword evidence="2" id="KW-0809">Transit peptide</keyword>
<reference evidence="5 6" key="2">
    <citation type="journal article" date="2019" name="G3 (Bethesda)">
        <title>Hybrid Assembly of the Genome of the Entomopathogenic Nematode Steinernema carpocapsae Identifies the X-Chromosome.</title>
        <authorList>
            <person name="Serra L."/>
            <person name="Macchietto M."/>
            <person name="Macias-Munoz A."/>
            <person name="McGill C.J."/>
            <person name="Rodriguez I.M."/>
            <person name="Rodriguez B."/>
            <person name="Murad R."/>
            <person name="Mortazavi A."/>
        </authorList>
    </citation>
    <scope>NUCLEOTIDE SEQUENCE [LARGE SCALE GENOMIC DNA]</scope>
    <source>
        <strain evidence="5 6">ALL</strain>
    </source>
</reference>
<dbReference type="NCBIfam" id="TIGR03317">
    <property type="entry name" value="ygfZ_signature"/>
    <property type="match status" value="1"/>
</dbReference>
<keyword evidence="3" id="KW-0496">Mitochondrion</keyword>
<dbReference type="PANTHER" id="PTHR22602">
    <property type="entry name" value="TRANSFERASE CAF17, MITOCHONDRIAL-RELATED"/>
    <property type="match status" value="1"/>
</dbReference>
<gene>
    <name evidence="5" type="ORF">L596_028998</name>
</gene>
<dbReference type="OrthoDB" id="191995at2759"/>